<dbReference type="PROSITE" id="PS51401">
    <property type="entry name" value="CHORD"/>
    <property type="match status" value="2"/>
</dbReference>
<dbReference type="PROSITE" id="PS51203">
    <property type="entry name" value="CS"/>
    <property type="match status" value="1"/>
</dbReference>
<dbReference type="STRING" id="1661398.A0A482WAK8"/>
<dbReference type="InterPro" id="IPR039790">
    <property type="entry name" value="CHRD1"/>
</dbReference>
<keyword evidence="3" id="KW-0862">Zinc</keyword>
<dbReference type="EMBL" id="QDEB01011577">
    <property type="protein sequence ID" value="RZC42035.1"/>
    <property type="molecule type" value="Genomic_DNA"/>
</dbReference>
<organism evidence="6 7">
    <name type="scientific">Asbolus verrucosus</name>
    <name type="common">Desert ironclad beetle</name>
    <dbReference type="NCBI Taxonomy" id="1661398"/>
    <lineage>
        <taxon>Eukaryota</taxon>
        <taxon>Metazoa</taxon>
        <taxon>Ecdysozoa</taxon>
        <taxon>Arthropoda</taxon>
        <taxon>Hexapoda</taxon>
        <taxon>Insecta</taxon>
        <taxon>Pterygota</taxon>
        <taxon>Neoptera</taxon>
        <taxon>Endopterygota</taxon>
        <taxon>Coleoptera</taxon>
        <taxon>Polyphaga</taxon>
        <taxon>Cucujiformia</taxon>
        <taxon>Tenebrionidae</taxon>
        <taxon>Pimeliinae</taxon>
        <taxon>Asbolus</taxon>
    </lineage>
</organism>
<dbReference type="Pfam" id="PF04969">
    <property type="entry name" value="CS"/>
    <property type="match status" value="1"/>
</dbReference>
<dbReference type="PANTHER" id="PTHR46983">
    <property type="entry name" value="CYSTEINE AND HISTIDINE-RICH DOMAIN-CONTAINING PROTEIN 1"/>
    <property type="match status" value="1"/>
</dbReference>
<evidence type="ECO:0000256" key="1">
    <source>
        <dbReference type="ARBA" id="ARBA00022723"/>
    </source>
</evidence>
<dbReference type="SUPFAM" id="SSF49764">
    <property type="entry name" value="HSP20-like chaperones"/>
    <property type="match status" value="1"/>
</dbReference>
<keyword evidence="7" id="KW-1185">Reference proteome</keyword>
<evidence type="ECO:0000259" key="4">
    <source>
        <dbReference type="PROSITE" id="PS51203"/>
    </source>
</evidence>
<name>A0A482WAK8_ASBVE</name>
<dbReference type="Proteomes" id="UP000292052">
    <property type="component" value="Unassembled WGS sequence"/>
</dbReference>
<keyword evidence="2" id="KW-0677">Repeat</keyword>
<sequence>MENGETLLQCYNKGCGQKYDSNLNNDKSCCHHPGEPFFHDAYKGWSCCNKKCTDFTEFLNIKGCTRSKHSNIKPKEPEKPIKQDVDINEVIEVKPIVPVAKVRPPFESPMTMMKPEISPSLKQQVLNQPTQPIADNNPNEIPVGTICKNGGCNASYQGSETSDNSCIYHPGVPIFHEGLKFWSCCQKRTTDFNAFLNQVGCEQGNHVWIKENDDKTIQSRWDYHQTASHVVVSIYAKQYCLKESVIQLNPVRLKACLVFPQQSNATFKLDIELQGIVDVSASQVFMYATKVEIKLKKAEAGSWSKLEIPRTSPVETKPKPAVGVAELTPQIDAVDLDDL</sequence>
<dbReference type="Gene3D" id="4.10.1130.20">
    <property type="match status" value="2"/>
</dbReference>
<dbReference type="OrthoDB" id="10261079at2759"/>
<dbReference type="GO" id="GO:0046872">
    <property type="term" value="F:metal ion binding"/>
    <property type="evidence" value="ECO:0007669"/>
    <property type="project" value="UniProtKB-KW"/>
</dbReference>
<dbReference type="InterPro" id="IPR007052">
    <property type="entry name" value="CS_dom"/>
</dbReference>
<dbReference type="AlphaFoldDB" id="A0A482WAK8"/>
<feature type="domain" description="CHORD" evidence="5">
    <location>
        <begin position="147"/>
        <end position="206"/>
    </location>
</feature>
<protein>
    <submittedName>
        <fullName evidence="6">Cysteine and histidine-rich domain-containing protein</fullName>
    </submittedName>
</protein>
<gene>
    <name evidence="6" type="ORF">BDFB_008227</name>
</gene>
<dbReference type="PANTHER" id="PTHR46983:SF3">
    <property type="entry name" value="CHPADIPLOID STATE MAINTENANCE PROTEIN CHPA"/>
    <property type="match status" value="1"/>
</dbReference>
<dbReference type="InterPro" id="IPR008978">
    <property type="entry name" value="HSP20-like_chaperone"/>
</dbReference>
<evidence type="ECO:0000256" key="2">
    <source>
        <dbReference type="ARBA" id="ARBA00022737"/>
    </source>
</evidence>
<evidence type="ECO:0000313" key="7">
    <source>
        <dbReference type="Proteomes" id="UP000292052"/>
    </source>
</evidence>
<dbReference type="InterPro" id="IPR007051">
    <property type="entry name" value="CHORD_dom"/>
</dbReference>
<dbReference type="Gene3D" id="2.60.40.790">
    <property type="match status" value="1"/>
</dbReference>
<comment type="caution">
    <text evidence="6">The sequence shown here is derived from an EMBL/GenBank/DDBJ whole genome shotgun (WGS) entry which is preliminary data.</text>
</comment>
<feature type="domain" description="CS" evidence="4">
    <location>
        <begin position="216"/>
        <end position="307"/>
    </location>
</feature>
<evidence type="ECO:0000313" key="6">
    <source>
        <dbReference type="EMBL" id="RZC42035.1"/>
    </source>
</evidence>
<reference evidence="6 7" key="1">
    <citation type="submission" date="2017-03" db="EMBL/GenBank/DDBJ databases">
        <title>Genome of the blue death feigning beetle - Asbolus verrucosus.</title>
        <authorList>
            <person name="Rider S.D."/>
        </authorList>
    </citation>
    <scope>NUCLEOTIDE SEQUENCE [LARGE SCALE GENOMIC DNA]</scope>
    <source>
        <strain evidence="6">Butters</strain>
        <tissue evidence="6">Head and leg muscle</tissue>
    </source>
</reference>
<evidence type="ECO:0000256" key="3">
    <source>
        <dbReference type="ARBA" id="ARBA00022833"/>
    </source>
</evidence>
<proteinExistence type="predicted"/>
<dbReference type="Pfam" id="PF04968">
    <property type="entry name" value="CHORD"/>
    <property type="match status" value="2"/>
</dbReference>
<keyword evidence="1" id="KW-0479">Metal-binding</keyword>
<feature type="domain" description="CHORD" evidence="5">
    <location>
        <begin position="10"/>
        <end position="69"/>
    </location>
</feature>
<dbReference type="CDD" id="cd06488">
    <property type="entry name" value="p23_melusin_like"/>
    <property type="match status" value="1"/>
</dbReference>
<accession>A0A482WAK8</accession>
<evidence type="ECO:0000259" key="5">
    <source>
        <dbReference type="PROSITE" id="PS51401"/>
    </source>
</evidence>